<evidence type="ECO:0000256" key="5">
    <source>
        <dbReference type="ARBA" id="ARBA00023002"/>
    </source>
</evidence>
<evidence type="ECO:0000256" key="3">
    <source>
        <dbReference type="ARBA" id="ARBA00022630"/>
    </source>
</evidence>
<dbReference type="AlphaFoldDB" id="A0A4Y2MKL4"/>
<evidence type="ECO:0000256" key="4">
    <source>
        <dbReference type="ARBA" id="ARBA00022827"/>
    </source>
</evidence>
<sequence>MDTYDLCIIGAGMFGSSAARHASANPCLKVCLVGPDEPKLEEYNSREIFSSYYDEGRIVLGAERDPAIQVLAKHSIKRFRELEKLSGIKFYHPVGTLLAGERESPLLLSWLGGLEINRVPFIDLSKGEVLSKRFPFLKIEECFHPFLDNNGAGHISPRNFVEAQKKVAAMQGCHLITEVAQEVKENVSGKHEVLIESRRIIKAKRVLLCPGAFTKFKNLGPAQNLKIAVHKETAALLEVPDDERERLSPQLYRSDSRYNSELLSDFHKTGVDGNVLFGIFSSRHYHRHQFCENPITVRVIATVRSV</sequence>
<organism evidence="7 8">
    <name type="scientific">Araneus ventricosus</name>
    <name type="common">Orbweaver spider</name>
    <name type="synonym">Epeira ventricosa</name>
    <dbReference type="NCBI Taxonomy" id="182803"/>
    <lineage>
        <taxon>Eukaryota</taxon>
        <taxon>Metazoa</taxon>
        <taxon>Ecdysozoa</taxon>
        <taxon>Arthropoda</taxon>
        <taxon>Chelicerata</taxon>
        <taxon>Arachnida</taxon>
        <taxon>Araneae</taxon>
        <taxon>Araneomorphae</taxon>
        <taxon>Entelegynae</taxon>
        <taxon>Araneoidea</taxon>
        <taxon>Araneidae</taxon>
        <taxon>Araneus</taxon>
    </lineage>
</organism>
<dbReference type="Gene3D" id="3.50.50.60">
    <property type="entry name" value="FAD/NAD(P)-binding domain"/>
    <property type="match status" value="1"/>
</dbReference>
<dbReference type="Proteomes" id="UP000499080">
    <property type="component" value="Unassembled WGS sequence"/>
</dbReference>
<keyword evidence="8" id="KW-1185">Reference proteome</keyword>
<dbReference type="InterPro" id="IPR036188">
    <property type="entry name" value="FAD/NAD-bd_sf"/>
</dbReference>
<keyword evidence="5" id="KW-0560">Oxidoreductase</keyword>
<dbReference type="Pfam" id="PF01266">
    <property type="entry name" value="DAO"/>
    <property type="match status" value="1"/>
</dbReference>
<dbReference type="InterPro" id="IPR006076">
    <property type="entry name" value="FAD-dep_OxRdtase"/>
</dbReference>
<dbReference type="PANTHER" id="PTHR10961">
    <property type="entry name" value="PEROXISOMAL SARCOSINE OXIDASE"/>
    <property type="match status" value="1"/>
</dbReference>
<accession>A0A4Y2MKL4</accession>
<comment type="cofactor">
    <cofactor evidence="1">
        <name>FAD</name>
        <dbReference type="ChEBI" id="CHEBI:57692"/>
    </cofactor>
</comment>
<evidence type="ECO:0000256" key="1">
    <source>
        <dbReference type="ARBA" id="ARBA00001974"/>
    </source>
</evidence>
<dbReference type="PANTHER" id="PTHR10961:SF10">
    <property type="entry name" value="FAD DEPENDENT OXIDOREDUCTASE DOMAIN-CONTAINING PROTEIN"/>
    <property type="match status" value="1"/>
</dbReference>
<comment type="similarity">
    <text evidence="2">Belongs to the MSOX/MTOX family.</text>
</comment>
<gene>
    <name evidence="7" type="ORF">AVEN_224319_1</name>
</gene>
<evidence type="ECO:0000313" key="8">
    <source>
        <dbReference type="Proteomes" id="UP000499080"/>
    </source>
</evidence>
<reference evidence="7 8" key="1">
    <citation type="journal article" date="2019" name="Sci. Rep.">
        <title>Orb-weaving spider Araneus ventricosus genome elucidates the spidroin gene catalogue.</title>
        <authorList>
            <person name="Kono N."/>
            <person name="Nakamura H."/>
            <person name="Ohtoshi R."/>
            <person name="Moran D.A.P."/>
            <person name="Shinohara A."/>
            <person name="Yoshida Y."/>
            <person name="Fujiwara M."/>
            <person name="Mori M."/>
            <person name="Tomita M."/>
            <person name="Arakawa K."/>
        </authorList>
    </citation>
    <scope>NUCLEOTIDE SEQUENCE [LARGE SCALE GENOMIC DNA]</scope>
</reference>
<keyword evidence="3" id="KW-0285">Flavoprotein</keyword>
<dbReference type="EMBL" id="BGPR01007475">
    <property type="protein sequence ID" value="GBN27119.1"/>
    <property type="molecule type" value="Genomic_DNA"/>
</dbReference>
<proteinExistence type="inferred from homology"/>
<protein>
    <recommendedName>
        <fullName evidence="6">FAD dependent oxidoreductase domain-containing protein</fullName>
    </recommendedName>
</protein>
<evidence type="ECO:0000256" key="2">
    <source>
        <dbReference type="ARBA" id="ARBA00010989"/>
    </source>
</evidence>
<name>A0A4Y2MKL4_ARAVE</name>
<dbReference type="GO" id="GO:0008115">
    <property type="term" value="F:sarcosine oxidase activity"/>
    <property type="evidence" value="ECO:0007669"/>
    <property type="project" value="TreeGrafter"/>
</dbReference>
<dbReference type="Gene3D" id="3.30.9.10">
    <property type="entry name" value="D-Amino Acid Oxidase, subunit A, domain 2"/>
    <property type="match status" value="1"/>
</dbReference>
<evidence type="ECO:0000313" key="7">
    <source>
        <dbReference type="EMBL" id="GBN27119.1"/>
    </source>
</evidence>
<dbReference type="SUPFAM" id="SSF51905">
    <property type="entry name" value="FAD/NAD(P)-binding domain"/>
    <property type="match status" value="1"/>
</dbReference>
<dbReference type="InterPro" id="IPR045170">
    <property type="entry name" value="MTOX"/>
</dbReference>
<dbReference type="OrthoDB" id="424974at2759"/>
<comment type="caution">
    <text evidence="7">The sequence shown here is derived from an EMBL/GenBank/DDBJ whole genome shotgun (WGS) entry which is preliminary data.</text>
</comment>
<dbReference type="GO" id="GO:0050660">
    <property type="term" value="F:flavin adenine dinucleotide binding"/>
    <property type="evidence" value="ECO:0007669"/>
    <property type="project" value="InterPro"/>
</dbReference>
<feature type="domain" description="FAD dependent oxidoreductase" evidence="6">
    <location>
        <begin position="5"/>
        <end position="250"/>
    </location>
</feature>
<keyword evidence="4" id="KW-0274">FAD</keyword>
<evidence type="ECO:0000259" key="6">
    <source>
        <dbReference type="Pfam" id="PF01266"/>
    </source>
</evidence>